<dbReference type="AlphaFoldDB" id="A0A4R4TWS6"/>
<dbReference type="OrthoDB" id="4008201at2"/>
<proteinExistence type="predicted"/>
<evidence type="ECO:0000313" key="1">
    <source>
        <dbReference type="EMBL" id="TDC80514.1"/>
    </source>
</evidence>
<organism evidence="1 2">
    <name type="scientific">Streptomyces hainanensis</name>
    <dbReference type="NCBI Taxonomy" id="402648"/>
    <lineage>
        <taxon>Bacteria</taxon>
        <taxon>Bacillati</taxon>
        <taxon>Actinomycetota</taxon>
        <taxon>Actinomycetes</taxon>
        <taxon>Kitasatosporales</taxon>
        <taxon>Streptomycetaceae</taxon>
        <taxon>Streptomyces</taxon>
    </lineage>
</organism>
<evidence type="ECO:0008006" key="3">
    <source>
        <dbReference type="Google" id="ProtNLM"/>
    </source>
</evidence>
<sequence>MDPMSSVTATDAVLVATGHPLQRAGAWAVAVLAEQPSPGDVTDQHLDDVAQRLVDDVCAAATAPSDSDAYDWWKVLFALYPNSKATHSKRSRLRRDLEPEIAALFARDEPRGTAVKAYPCTFCGTPATTLWTKSNLPMFDTNKALNTLPAAVAGWPACRGCRIAAWALPYGAWVTAGSATVLSCETEAAERRFAERNVLRARRVMQLGFGKLRVGSRPELVALNALRYADVELAATTLWSFKNDNQEPWLRVTHARRAVPRFLAIVQGNAPLRRGWRLLEVALTQRDADGAVVRSGPAEAARLLFESEDGDGRSLLVQLNRVLGDPDRRLPLRHRVDATRLAFTYAKEILGMEPDLTPVATMVADWIEHGGGGPRGRWAEFESAHLRPHQLGQVLDLAKRRLYATGREVPCTEDDWRPFILNRPGGWAQRMLLSMAVVRILQERGVAVSQAPADPNEEARVEQLLSQPMLSSQEDDDYLMGAV</sequence>
<protein>
    <recommendedName>
        <fullName evidence="3">Type I-B CRISPR-associated protein Cas8b1/Cst1</fullName>
    </recommendedName>
</protein>
<dbReference type="EMBL" id="SMKI01000001">
    <property type="protein sequence ID" value="TDC80514.1"/>
    <property type="molecule type" value="Genomic_DNA"/>
</dbReference>
<dbReference type="Proteomes" id="UP000295345">
    <property type="component" value="Unassembled WGS sequence"/>
</dbReference>
<name>A0A4R4TWS6_9ACTN</name>
<reference evidence="1 2" key="1">
    <citation type="submission" date="2019-03" db="EMBL/GenBank/DDBJ databases">
        <title>Draft genome sequences of novel Actinobacteria.</title>
        <authorList>
            <person name="Sahin N."/>
            <person name="Ay H."/>
            <person name="Saygin H."/>
        </authorList>
    </citation>
    <scope>NUCLEOTIDE SEQUENCE [LARGE SCALE GENOMIC DNA]</scope>
    <source>
        <strain evidence="1 2">DSM 41900</strain>
    </source>
</reference>
<evidence type="ECO:0000313" key="2">
    <source>
        <dbReference type="Proteomes" id="UP000295345"/>
    </source>
</evidence>
<keyword evidence="2" id="KW-1185">Reference proteome</keyword>
<gene>
    <name evidence="1" type="ORF">E1283_00170</name>
</gene>
<accession>A0A4R4TWS6</accession>
<comment type="caution">
    <text evidence="1">The sequence shown here is derived from an EMBL/GenBank/DDBJ whole genome shotgun (WGS) entry which is preliminary data.</text>
</comment>